<gene>
    <name evidence="2" type="ORF">JI435_423750</name>
</gene>
<proteinExistence type="predicted"/>
<organism evidence="2 3">
    <name type="scientific">Phaeosphaeria nodorum (strain SN15 / ATCC MYA-4574 / FGSC 10173)</name>
    <name type="common">Glume blotch fungus</name>
    <name type="synonym">Parastagonospora nodorum</name>
    <dbReference type="NCBI Taxonomy" id="321614"/>
    <lineage>
        <taxon>Eukaryota</taxon>
        <taxon>Fungi</taxon>
        <taxon>Dikarya</taxon>
        <taxon>Ascomycota</taxon>
        <taxon>Pezizomycotina</taxon>
        <taxon>Dothideomycetes</taxon>
        <taxon>Pleosporomycetidae</taxon>
        <taxon>Pleosporales</taxon>
        <taxon>Pleosporineae</taxon>
        <taxon>Phaeosphaeriaceae</taxon>
        <taxon>Parastagonospora</taxon>
    </lineage>
</organism>
<sequence length="80" mass="9085">MQQRSSVRFVCEPMYCSLARNFEILCWVYAPLKTPLHQSNSRNPVGRPHWPPPAPATSTHKGKPQGPFLQLAKAWNLEAD</sequence>
<name>A0A7U2NQJ2_PHANO</name>
<dbReference type="AlphaFoldDB" id="A0A7U2NQJ2"/>
<dbReference type="Proteomes" id="UP000663193">
    <property type="component" value="Chromosome 21"/>
</dbReference>
<dbReference type="EMBL" id="CP069043">
    <property type="protein sequence ID" value="QRD06812.1"/>
    <property type="molecule type" value="Genomic_DNA"/>
</dbReference>
<accession>A0A7U2NQJ2</accession>
<reference evidence="3" key="1">
    <citation type="journal article" date="2021" name="BMC Genomics">
        <title>Chromosome-level genome assembly and manually-curated proteome of model necrotroph Parastagonospora nodorum Sn15 reveals a genome-wide trove of candidate effector homologs, and redundancy of virulence-related functions within an accessory chromosome.</title>
        <authorList>
            <person name="Bertazzoni S."/>
            <person name="Jones D.A.B."/>
            <person name="Phan H.T."/>
            <person name="Tan K.-C."/>
            <person name="Hane J.K."/>
        </authorList>
    </citation>
    <scope>NUCLEOTIDE SEQUENCE [LARGE SCALE GENOMIC DNA]</scope>
    <source>
        <strain evidence="3">SN15 / ATCC MYA-4574 / FGSC 10173)</strain>
    </source>
</reference>
<evidence type="ECO:0000313" key="2">
    <source>
        <dbReference type="EMBL" id="QRD06812.1"/>
    </source>
</evidence>
<feature type="region of interest" description="Disordered" evidence="1">
    <location>
        <begin position="38"/>
        <end position="66"/>
    </location>
</feature>
<keyword evidence="3" id="KW-1185">Reference proteome</keyword>
<evidence type="ECO:0000256" key="1">
    <source>
        <dbReference type="SAM" id="MobiDB-lite"/>
    </source>
</evidence>
<protein>
    <submittedName>
        <fullName evidence="2">Uncharacterized protein</fullName>
    </submittedName>
</protein>
<evidence type="ECO:0000313" key="3">
    <source>
        <dbReference type="Proteomes" id="UP000663193"/>
    </source>
</evidence>
<dbReference type="VEuPathDB" id="FungiDB:JI435_423750"/>